<dbReference type="InterPro" id="IPR015943">
    <property type="entry name" value="WD40/YVTN_repeat-like_dom_sf"/>
</dbReference>
<dbReference type="OrthoDB" id="7668193at2759"/>
<evidence type="ECO:0000256" key="1">
    <source>
        <dbReference type="ARBA" id="ARBA00022574"/>
    </source>
</evidence>
<name>A0A813T2D4_9BILA</name>
<feature type="repeat" description="WD" evidence="3">
    <location>
        <begin position="283"/>
        <end position="324"/>
    </location>
</feature>
<reference evidence="4" key="1">
    <citation type="submission" date="2021-02" db="EMBL/GenBank/DDBJ databases">
        <authorList>
            <person name="Nowell W R."/>
        </authorList>
    </citation>
    <scope>NUCLEOTIDE SEQUENCE</scope>
</reference>
<accession>A0A813T2D4</accession>
<evidence type="ECO:0000256" key="3">
    <source>
        <dbReference type="PROSITE-ProRule" id="PRU00221"/>
    </source>
</evidence>
<dbReference type="Gene3D" id="2.130.10.10">
    <property type="entry name" value="YVTN repeat-like/Quinoprotein amine dehydrogenase"/>
    <property type="match status" value="1"/>
</dbReference>
<comment type="caution">
    <text evidence="4">The sequence shown here is derived from an EMBL/GenBank/DDBJ whole genome shotgun (WGS) entry which is preliminary data.</text>
</comment>
<dbReference type="EMBL" id="CAJNOT010000066">
    <property type="protein sequence ID" value="CAF0815394.1"/>
    <property type="molecule type" value="Genomic_DNA"/>
</dbReference>
<evidence type="ECO:0000313" key="4">
    <source>
        <dbReference type="EMBL" id="CAF0803052.1"/>
    </source>
</evidence>
<organism evidence="4 7">
    <name type="scientific">Rotaria sordida</name>
    <dbReference type="NCBI Taxonomy" id="392033"/>
    <lineage>
        <taxon>Eukaryota</taxon>
        <taxon>Metazoa</taxon>
        <taxon>Spiralia</taxon>
        <taxon>Gnathifera</taxon>
        <taxon>Rotifera</taxon>
        <taxon>Eurotatoria</taxon>
        <taxon>Bdelloidea</taxon>
        <taxon>Philodinida</taxon>
        <taxon>Philodinidae</taxon>
        <taxon>Rotaria</taxon>
    </lineage>
</organism>
<dbReference type="PANTHER" id="PTHR19854">
    <property type="entry name" value="TRANSDUCIN BETA-LIKE 3"/>
    <property type="match status" value="1"/>
</dbReference>
<keyword evidence="2" id="KW-0677">Repeat</keyword>
<protein>
    <submittedName>
        <fullName evidence="4">Uncharacterized protein</fullName>
    </submittedName>
</protein>
<dbReference type="Pfam" id="PF00400">
    <property type="entry name" value="WD40"/>
    <property type="match status" value="2"/>
</dbReference>
<dbReference type="SMART" id="SM00320">
    <property type="entry name" value="WD40"/>
    <property type="match status" value="5"/>
</dbReference>
<dbReference type="EMBL" id="CAJNOU010000209">
    <property type="protein sequence ID" value="CAF0916316.1"/>
    <property type="molecule type" value="Genomic_DNA"/>
</dbReference>
<feature type="repeat" description="WD" evidence="3">
    <location>
        <begin position="61"/>
        <end position="93"/>
    </location>
</feature>
<dbReference type="SUPFAM" id="SSF50978">
    <property type="entry name" value="WD40 repeat-like"/>
    <property type="match status" value="1"/>
</dbReference>
<evidence type="ECO:0000313" key="7">
    <source>
        <dbReference type="Proteomes" id="UP000663882"/>
    </source>
</evidence>
<dbReference type="InterPro" id="IPR036322">
    <property type="entry name" value="WD40_repeat_dom_sf"/>
</dbReference>
<evidence type="ECO:0000256" key="2">
    <source>
        <dbReference type="ARBA" id="ARBA00022737"/>
    </source>
</evidence>
<dbReference type="EMBL" id="CAJNOO010000101">
    <property type="protein sequence ID" value="CAF0803052.1"/>
    <property type="molecule type" value="Genomic_DNA"/>
</dbReference>
<dbReference type="InterPro" id="IPR001680">
    <property type="entry name" value="WD40_rpt"/>
</dbReference>
<dbReference type="SUPFAM" id="SSF143990">
    <property type="entry name" value="YbiA-like"/>
    <property type="match status" value="1"/>
</dbReference>
<evidence type="ECO:0000313" key="5">
    <source>
        <dbReference type="EMBL" id="CAF0815394.1"/>
    </source>
</evidence>
<dbReference type="PROSITE" id="PS50082">
    <property type="entry name" value="WD_REPEATS_2"/>
    <property type="match status" value="2"/>
</dbReference>
<proteinExistence type="predicted"/>
<dbReference type="PROSITE" id="PS50294">
    <property type="entry name" value="WD_REPEATS_REGION"/>
    <property type="match status" value="1"/>
</dbReference>
<dbReference type="Proteomes" id="UP000663882">
    <property type="component" value="Unassembled WGS sequence"/>
</dbReference>
<dbReference type="Proteomes" id="UP000663864">
    <property type="component" value="Unassembled WGS sequence"/>
</dbReference>
<dbReference type="Proteomes" id="UP000663889">
    <property type="component" value="Unassembled WGS sequence"/>
</dbReference>
<sequence>MDKKHTPLPPPLPTFVLRSFSSGVTCIKYDLTDSLRLYTGEQQGSVYLYNLRNRQPILSLSNAHTSTILGLNQFIENNKLITFSKDGFVKIWNEYGQCQWNYQTNHCSFSNCDIISPNLIIVPSGNDEHSTIVALDYQCSNPIIKKFIPISTNINHGMVMKLRVYDNRWLFVAYESGSLNVFDIITTKQLDTYQITSDHEPITAMDVICNTCLCGTTKSDLISLDFLSFKLQPTSKFRHIEMPNAGTSFIRCRPDDGKLIAVAGWDSRIRLFRRETGKQLAMLDLHRQQVNSIDFDFHTRQMACASEDRTVSIWDIYNNKFEASPNDRIWGVGLCEKDPLIKQRSTWKGLNLMGYILTDISYRIMNENKIKSV</sequence>
<dbReference type="PANTHER" id="PTHR19854:SF1">
    <property type="entry name" value="GUANINE NUCLEOTIDE-BINDING PROTEIN SUBUNIT BETA-LIKE PROTEIN 1"/>
    <property type="match status" value="1"/>
</dbReference>
<dbReference type="AlphaFoldDB" id="A0A813T2D4"/>
<dbReference type="InterPro" id="IPR037238">
    <property type="entry name" value="YbiA-like_sf"/>
</dbReference>
<dbReference type="Gene3D" id="1.10.357.40">
    <property type="entry name" value="YbiA-like"/>
    <property type="match status" value="1"/>
</dbReference>
<gene>
    <name evidence="4" type="ORF">RFH988_LOCUS4019</name>
    <name evidence="6" type="ORF">SEV965_LOCUS6409</name>
    <name evidence="5" type="ORF">ZHD862_LOCUS3115</name>
</gene>
<evidence type="ECO:0000313" key="6">
    <source>
        <dbReference type="EMBL" id="CAF0916316.1"/>
    </source>
</evidence>
<keyword evidence="1 3" id="KW-0853">WD repeat</keyword>